<keyword evidence="1" id="KW-1133">Transmembrane helix</keyword>
<dbReference type="Proteomes" id="UP000248349">
    <property type="component" value="Unassembled WGS sequence"/>
</dbReference>
<dbReference type="GeneID" id="37079036"/>
<dbReference type="STRING" id="1450539.A0A318ZQ54"/>
<feature type="transmembrane region" description="Helical" evidence="1">
    <location>
        <begin position="39"/>
        <end position="58"/>
    </location>
</feature>
<keyword evidence="3" id="KW-1185">Reference proteome</keyword>
<name>A0A318ZQ54_9EURO</name>
<evidence type="ECO:0000256" key="1">
    <source>
        <dbReference type="SAM" id="Phobius"/>
    </source>
</evidence>
<evidence type="ECO:0000313" key="2">
    <source>
        <dbReference type="EMBL" id="PYH49167.1"/>
    </source>
</evidence>
<dbReference type="RefSeq" id="XP_025435149.1">
    <property type="nucleotide sequence ID" value="XM_025577807.1"/>
</dbReference>
<reference evidence="2 3" key="1">
    <citation type="submission" date="2016-12" db="EMBL/GenBank/DDBJ databases">
        <title>The genomes of Aspergillus section Nigri reveals drivers in fungal speciation.</title>
        <authorList>
            <consortium name="DOE Joint Genome Institute"/>
            <person name="Vesth T.C."/>
            <person name="Nybo J."/>
            <person name="Theobald S."/>
            <person name="Brandl J."/>
            <person name="Frisvad J.C."/>
            <person name="Nielsen K.F."/>
            <person name="Lyhne E.K."/>
            <person name="Kogle M.E."/>
            <person name="Kuo A."/>
            <person name="Riley R."/>
            <person name="Clum A."/>
            <person name="Nolan M."/>
            <person name="Lipzen A."/>
            <person name="Salamov A."/>
            <person name="Henrissat B."/>
            <person name="Wiebenga A."/>
            <person name="De Vries R.P."/>
            <person name="Grigoriev I.V."/>
            <person name="Mortensen U.H."/>
            <person name="Andersen M.R."/>
            <person name="Baker S.E."/>
        </authorList>
    </citation>
    <scope>NUCLEOTIDE SEQUENCE [LARGE SCALE GENOMIC DNA]</scope>
    <source>
        <strain evidence="2 3">JOP 1030-1</strain>
    </source>
</reference>
<sequence length="416" mass="48411">MRPMAPVLLHPYHRPFLSHATRSSDAAPLKSPKHFSLKVLIQLFAITIAIFVLAVLFWKLGKFLRRFTQDKVVKRGNAVTARYARTWYGWVPAERHTQCKKFFRACFDKLGRWMAWRSSNQDYSWVWWDPGQKELNRYRETRRPLRWLPGWIRSYSFTTADTIWNPRPAESTGGIAAPAGRPQSPSFRMAGALVSYQTLDRVVGSRHTVSRTNDLNRRLEWLSNQLSPGRRPYHFALLANHWLNPETWIVIDPPTRIPIEARRRLGDPRFNEPYPAVDCTPKPKYPQKPRKRADVPKINSWRVAINRHRRARGIEDMIRGVELFEGSIDAPSDGKVDPACWILRKPPQGYSLSSRQGTVFYEGGAGWQETLDDWQKVRRGYRIRKAIHEGKVNRKRAKEIALGITRCYRMGVSKFP</sequence>
<proteinExistence type="predicted"/>
<accession>A0A318ZQ54</accession>
<gene>
    <name evidence="2" type="ORF">BP01DRAFT_388251</name>
</gene>
<evidence type="ECO:0000313" key="3">
    <source>
        <dbReference type="Proteomes" id="UP000248349"/>
    </source>
</evidence>
<dbReference type="AlphaFoldDB" id="A0A318ZQ54"/>
<keyword evidence="1" id="KW-0812">Transmembrane</keyword>
<dbReference type="EMBL" id="KZ821219">
    <property type="protein sequence ID" value="PYH49167.1"/>
    <property type="molecule type" value="Genomic_DNA"/>
</dbReference>
<keyword evidence="1" id="KW-0472">Membrane</keyword>
<organism evidence="2 3">
    <name type="scientific">Aspergillus saccharolyticus JOP 1030-1</name>
    <dbReference type="NCBI Taxonomy" id="1450539"/>
    <lineage>
        <taxon>Eukaryota</taxon>
        <taxon>Fungi</taxon>
        <taxon>Dikarya</taxon>
        <taxon>Ascomycota</taxon>
        <taxon>Pezizomycotina</taxon>
        <taxon>Eurotiomycetes</taxon>
        <taxon>Eurotiomycetidae</taxon>
        <taxon>Eurotiales</taxon>
        <taxon>Aspergillaceae</taxon>
        <taxon>Aspergillus</taxon>
        <taxon>Aspergillus subgen. Circumdati</taxon>
    </lineage>
</organism>
<protein>
    <submittedName>
        <fullName evidence="2">Uncharacterized protein</fullName>
    </submittedName>
</protein>
<dbReference type="OrthoDB" id="5346728at2759"/>